<protein>
    <recommendedName>
        <fullName evidence="1">FAD dependent oxidoreductase domain-containing protein</fullName>
    </recommendedName>
</protein>
<sequence length="441" mass="47270">MATVIIGGGIIGASIAHYLSNPSSSPNALQDHEIHIVESSATLFSGASGYAAGFIAKDWFAPALAPLGKLSYELHKELAAEYDGSRRWGYMPGTALSLDVSTTGKEGGGGTGYDWLRDGSSRALAASGSKAGELEMPEWLTKQKGGRVEVISDEDTVGQVDPLRLCHFLHETTTSRGVKWHHPAQVVSVTTNPTTNLISSVTILNSETQTEYNIPCRNLVICAGPWTSLVYKTLFPSASTTDRPHISSLAGYSLLVRSPRHTMVHEHDQYKGKSHAVFTTLPEDDGGFSPEIFSREGAEIYIAGLNSTEIPLPTRAEGSKSIMDEQEMAKLRKVAVQFLGKLAENEETVNEDDLEILREGLCFRPVSNTGLPIVSRVRDELLGDKVSVRSDHTAVGREIGGVFIATGHGPWGISQSLGTGKVIADMVDGVEPVADVSGLSL</sequence>
<dbReference type="GO" id="GO:0005770">
    <property type="term" value="C:late endosome"/>
    <property type="evidence" value="ECO:0007669"/>
    <property type="project" value="TreeGrafter"/>
</dbReference>
<evidence type="ECO:0000313" key="2">
    <source>
        <dbReference type="EMBL" id="GAM42192.1"/>
    </source>
</evidence>
<proteinExistence type="predicted"/>
<organism evidence="2 3">
    <name type="scientific">Talaromyces pinophilus</name>
    <name type="common">Penicillium pinophilum</name>
    <dbReference type="NCBI Taxonomy" id="128442"/>
    <lineage>
        <taxon>Eukaryota</taxon>
        <taxon>Fungi</taxon>
        <taxon>Dikarya</taxon>
        <taxon>Ascomycota</taxon>
        <taxon>Pezizomycotina</taxon>
        <taxon>Eurotiomycetes</taxon>
        <taxon>Eurotiomycetidae</taxon>
        <taxon>Eurotiales</taxon>
        <taxon>Trichocomaceae</taxon>
        <taxon>Talaromyces</taxon>
        <taxon>Talaromyces sect. Talaromyces</taxon>
    </lineage>
</organism>
<dbReference type="InterPro" id="IPR006076">
    <property type="entry name" value="FAD-dep_OxRdtase"/>
</dbReference>
<dbReference type="Pfam" id="PF01266">
    <property type="entry name" value="DAO"/>
    <property type="match status" value="1"/>
</dbReference>
<name>A0A0B8N1S7_TALPI</name>
<dbReference type="PANTHER" id="PTHR13847">
    <property type="entry name" value="SARCOSINE DEHYDROGENASE-RELATED"/>
    <property type="match status" value="1"/>
</dbReference>
<dbReference type="SUPFAM" id="SSF51905">
    <property type="entry name" value="FAD/NAD(P)-binding domain"/>
    <property type="match status" value="1"/>
</dbReference>
<dbReference type="EMBL" id="DF933839">
    <property type="protein sequence ID" value="GAM42192.1"/>
    <property type="molecule type" value="Genomic_DNA"/>
</dbReference>
<reference evidence="3" key="1">
    <citation type="journal article" date="2015" name="Genome Announc.">
        <title>Draft genome sequence of Talaromyces cellulolyticus strain Y-94, a source of lignocellulosic biomass-degrading enzymes.</title>
        <authorList>
            <person name="Fujii T."/>
            <person name="Koike H."/>
            <person name="Sawayama S."/>
            <person name="Yano S."/>
            <person name="Inoue H."/>
        </authorList>
    </citation>
    <scope>NUCLEOTIDE SEQUENCE [LARGE SCALE GENOMIC DNA]</scope>
    <source>
        <strain evidence="3">Y-94</strain>
    </source>
</reference>
<dbReference type="Gene3D" id="3.50.50.60">
    <property type="entry name" value="FAD/NAD(P)-binding domain"/>
    <property type="match status" value="3"/>
</dbReference>
<keyword evidence="3" id="KW-1185">Reference proteome</keyword>
<dbReference type="GO" id="GO:0005829">
    <property type="term" value="C:cytosol"/>
    <property type="evidence" value="ECO:0007669"/>
    <property type="project" value="GOC"/>
</dbReference>
<dbReference type="AlphaFoldDB" id="A0A0B8N1S7"/>
<evidence type="ECO:0000259" key="1">
    <source>
        <dbReference type="Pfam" id="PF01266"/>
    </source>
</evidence>
<dbReference type="Proteomes" id="UP000053095">
    <property type="component" value="Unassembled WGS sequence"/>
</dbReference>
<gene>
    <name evidence="2" type="ORF">TCE0_043r15934</name>
</gene>
<accession>A0A0B8N1S7</accession>
<feature type="domain" description="FAD dependent oxidoreductase" evidence="1">
    <location>
        <begin position="4"/>
        <end position="426"/>
    </location>
</feature>
<evidence type="ECO:0000313" key="3">
    <source>
        <dbReference type="Proteomes" id="UP000053095"/>
    </source>
</evidence>
<dbReference type="InterPro" id="IPR036188">
    <property type="entry name" value="FAD/NAD-bd_sf"/>
</dbReference>
<dbReference type="PANTHER" id="PTHR13847:SF185">
    <property type="entry name" value="FAD DEPENDENT OXIDOREDUCTASE SUPERFAMILY (AFU_ORTHOLOGUE AFUA_3G02360)"/>
    <property type="match status" value="1"/>
</dbReference>
<dbReference type="GO" id="GO:0042147">
    <property type="term" value="P:retrograde transport, endosome to Golgi"/>
    <property type="evidence" value="ECO:0007669"/>
    <property type="project" value="TreeGrafter"/>
</dbReference>